<dbReference type="InterPro" id="IPR050428">
    <property type="entry name" value="TCS_sensor_his_kinase"/>
</dbReference>
<feature type="transmembrane region" description="Helical" evidence="12">
    <location>
        <begin position="12"/>
        <end position="33"/>
    </location>
</feature>
<proteinExistence type="predicted"/>
<dbReference type="InterPro" id="IPR003594">
    <property type="entry name" value="HATPase_dom"/>
</dbReference>
<dbReference type="Pfam" id="PF00512">
    <property type="entry name" value="HisKA"/>
    <property type="match status" value="1"/>
</dbReference>
<evidence type="ECO:0000313" key="15">
    <source>
        <dbReference type="EMBL" id="OIJ41225.1"/>
    </source>
</evidence>
<dbReference type="EC" id="2.7.13.3" evidence="3"/>
<feature type="region of interest" description="Disordered" evidence="11">
    <location>
        <begin position="448"/>
        <end position="473"/>
    </location>
</feature>
<keyword evidence="7" id="KW-0418">Kinase</keyword>
<comment type="subcellular location">
    <subcellularLocation>
        <location evidence="2">Membrane</location>
    </subcellularLocation>
</comment>
<keyword evidence="6 12" id="KW-0812">Transmembrane</keyword>
<dbReference type="GO" id="GO:0000155">
    <property type="term" value="F:phosphorelay sensor kinase activity"/>
    <property type="evidence" value="ECO:0007669"/>
    <property type="project" value="InterPro"/>
</dbReference>
<dbReference type="SMART" id="SM00304">
    <property type="entry name" value="HAMP"/>
    <property type="match status" value="1"/>
</dbReference>
<sequence length="473" mass="51577">MRLNSIRLKIVMAFVAGTLLSVMLVVLVAAFVLQTNVLARTDLSDMAHDLSAKVHVGRDGRLRLGTEDHHAIKWAFDSLGREVAYRVVDRAGNAALLSEAGSRFWPDGVLPPGAGRDRFEFSRDGVTFFGASEPLALEGRHGLYLQVAASSRMMHLLHRVALPLVAYGIALFTLVLLVAFGLCTWITLRYTLKPLQDVSASAAGISLQSMHARLRADAVPGEIAPLVDSFNRVLERLEQAYRVQQEFLGNAAHELKTPLAMIRAQVELGVDGEAERAALLKDVAYMSRQVQQLLLLAEASEATNYAFGTVRVGEVADEAIGYLRRMAEAAGVTLAVSTVDQGLTWQADRGALFTLLKNLLENAIEHAPDGSRVSVEIARDSLSVRDHGPGVEAAQLALLFERFWRGPHRRDLGAGLGLSICQEVARAHGWRLAAERANPGLRFILSAKERRPREGGDPSSMQTTKAYSSGYID</sequence>
<dbReference type="AlphaFoldDB" id="A0A1S2N859"/>
<dbReference type="SMART" id="SM00387">
    <property type="entry name" value="HATPase_c"/>
    <property type="match status" value="1"/>
</dbReference>
<keyword evidence="10 12" id="KW-0472">Membrane</keyword>
<dbReference type="Gene3D" id="1.10.287.130">
    <property type="match status" value="1"/>
</dbReference>
<keyword evidence="9" id="KW-0902">Two-component regulatory system</keyword>
<evidence type="ECO:0000259" key="14">
    <source>
        <dbReference type="PROSITE" id="PS50885"/>
    </source>
</evidence>
<dbReference type="PROSITE" id="PS50109">
    <property type="entry name" value="HIS_KIN"/>
    <property type="match status" value="1"/>
</dbReference>
<comment type="caution">
    <text evidence="15">The sequence shown here is derived from an EMBL/GenBank/DDBJ whole genome shotgun (WGS) entry which is preliminary data.</text>
</comment>
<evidence type="ECO:0000256" key="1">
    <source>
        <dbReference type="ARBA" id="ARBA00000085"/>
    </source>
</evidence>
<dbReference type="SUPFAM" id="SSF55874">
    <property type="entry name" value="ATPase domain of HSP90 chaperone/DNA topoisomerase II/histidine kinase"/>
    <property type="match status" value="1"/>
</dbReference>
<dbReference type="RefSeq" id="WP_071361456.1">
    <property type="nucleotide sequence ID" value="NZ_JRYB01000001.1"/>
</dbReference>
<feature type="domain" description="Histidine kinase" evidence="13">
    <location>
        <begin position="250"/>
        <end position="451"/>
    </location>
</feature>
<name>A0A1S2N859_9BURK</name>
<accession>A0A1S2N859</accession>
<keyword evidence="4" id="KW-0597">Phosphoprotein</keyword>
<evidence type="ECO:0000256" key="9">
    <source>
        <dbReference type="ARBA" id="ARBA00023012"/>
    </source>
</evidence>
<dbReference type="SUPFAM" id="SSF47384">
    <property type="entry name" value="Homodimeric domain of signal transducing histidine kinase"/>
    <property type="match status" value="1"/>
</dbReference>
<evidence type="ECO:0000256" key="5">
    <source>
        <dbReference type="ARBA" id="ARBA00022679"/>
    </source>
</evidence>
<comment type="catalytic activity">
    <reaction evidence="1">
        <text>ATP + protein L-histidine = ADP + protein N-phospho-L-histidine.</text>
        <dbReference type="EC" id="2.7.13.3"/>
    </reaction>
</comment>
<evidence type="ECO:0000256" key="8">
    <source>
        <dbReference type="ARBA" id="ARBA00022989"/>
    </source>
</evidence>
<dbReference type="InterPro" id="IPR036890">
    <property type="entry name" value="HATPase_C_sf"/>
</dbReference>
<evidence type="ECO:0000259" key="13">
    <source>
        <dbReference type="PROSITE" id="PS50109"/>
    </source>
</evidence>
<dbReference type="InterPro" id="IPR003661">
    <property type="entry name" value="HisK_dim/P_dom"/>
</dbReference>
<evidence type="ECO:0000256" key="10">
    <source>
        <dbReference type="ARBA" id="ARBA00023136"/>
    </source>
</evidence>
<dbReference type="Gene3D" id="3.30.565.10">
    <property type="entry name" value="Histidine kinase-like ATPase, C-terminal domain"/>
    <property type="match status" value="1"/>
</dbReference>
<keyword evidence="8 12" id="KW-1133">Transmembrane helix</keyword>
<dbReference type="PROSITE" id="PS50885">
    <property type="entry name" value="HAMP"/>
    <property type="match status" value="1"/>
</dbReference>
<dbReference type="InterPro" id="IPR036097">
    <property type="entry name" value="HisK_dim/P_sf"/>
</dbReference>
<evidence type="ECO:0000256" key="12">
    <source>
        <dbReference type="SAM" id="Phobius"/>
    </source>
</evidence>
<evidence type="ECO:0000256" key="6">
    <source>
        <dbReference type="ARBA" id="ARBA00022692"/>
    </source>
</evidence>
<feature type="domain" description="HAMP" evidence="14">
    <location>
        <begin position="189"/>
        <end position="242"/>
    </location>
</feature>
<organism evidence="15 16">
    <name type="scientific">Massilia timonae</name>
    <dbReference type="NCBI Taxonomy" id="47229"/>
    <lineage>
        <taxon>Bacteria</taxon>
        <taxon>Pseudomonadati</taxon>
        <taxon>Pseudomonadota</taxon>
        <taxon>Betaproteobacteria</taxon>
        <taxon>Burkholderiales</taxon>
        <taxon>Oxalobacteraceae</taxon>
        <taxon>Telluria group</taxon>
        <taxon>Massilia</taxon>
    </lineage>
</organism>
<evidence type="ECO:0000313" key="16">
    <source>
        <dbReference type="Proteomes" id="UP000180246"/>
    </source>
</evidence>
<feature type="transmembrane region" description="Helical" evidence="12">
    <location>
        <begin position="164"/>
        <end position="188"/>
    </location>
</feature>
<reference evidence="15 16" key="1">
    <citation type="submission" date="2014-10" db="EMBL/GenBank/DDBJ databases">
        <authorList>
            <person name="Seo M.-J."/>
            <person name="Seok Y.J."/>
            <person name="Cha I.-T."/>
        </authorList>
    </citation>
    <scope>NUCLEOTIDE SEQUENCE [LARGE SCALE GENOMIC DNA]</scope>
    <source>
        <strain evidence="15 16">NEU</strain>
    </source>
</reference>
<dbReference type="InterPro" id="IPR003660">
    <property type="entry name" value="HAMP_dom"/>
</dbReference>
<evidence type="ECO:0000256" key="7">
    <source>
        <dbReference type="ARBA" id="ARBA00022777"/>
    </source>
</evidence>
<protein>
    <recommendedName>
        <fullName evidence="3">histidine kinase</fullName>
        <ecNumber evidence="3">2.7.13.3</ecNumber>
    </recommendedName>
</protein>
<dbReference type="Gene3D" id="6.10.340.10">
    <property type="match status" value="1"/>
</dbReference>
<dbReference type="CDD" id="cd00075">
    <property type="entry name" value="HATPase"/>
    <property type="match status" value="1"/>
</dbReference>
<evidence type="ECO:0000256" key="3">
    <source>
        <dbReference type="ARBA" id="ARBA00012438"/>
    </source>
</evidence>
<dbReference type="Pfam" id="PF02518">
    <property type="entry name" value="HATPase_c"/>
    <property type="match status" value="1"/>
</dbReference>
<dbReference type="CDD" id="cd00082">
    <property type="entry name" value="HisKA"/>
    <property type="match status" value="1"/>
</dbReference>
<dbReference type="Proteomes" id="UP000180246">
    <property type="component" value="Unassembled WGS sequence"/>
</dbReference>
<dbReference type="PRINTS" id="PR00344">
    <property type="entry name" value="BCTRLSENSOR"/>
</dbReference>
<dbReference type="PANTHER" id="PTHR45436">
    <property type="entry name" value="SENSOR HISTIDINE KINASE YKOH"/>
    <property type="match status" value="1"/>
</dbReference>
<dbReference type="PANTHER" id="PTHR45436:SF5">
    <property type="entry name" value="SENSOR HISTIDINE KINASE TRCS"/>
    <property type="match status" value="1"/>
</dbReference>
<dbReference type="GO" id="GO:0016020">
    <property type="term" value="C:membrane"/>
    <property type="evidence" value="ECO:0007669"/>
    <property type="project" value="UniProtKB-SubCell"/>
</dbReference>
<dbReference type="SMART" id="SM00388">
    <property type="entry name" value="HisKA"/>
    <property type="match status" value="1"/>
</dbReference>
<evidence type="ECO:0000256" key="11">
    <source>
        <dbReference type="SAM" id="MobiDB-lite"/>
    </source>
</evidence>
<dbReference type="InterPro" id="IPR005467">
    <property type="entry name" value="His_kinase_dom"/>
</dbReference>
<dbReference type="EMBL" id="JRYB01000001">
    <property type="protein sequence ID" value="OIJ41225.1"/>
    <property type="molecule type" value="Genomic_DNA"/>
</dbReference>
<gene>
    <name evidence="15" type="ORF">LO55_2181</name>
</gene>
<dbReference type="InterPro" id="IPR004358">
    <property type="entry name" value="Sig_transdc_His_kin-like_C"/>
</dbReference>
<evidence type="ECO:0000256" key="4">
    <source>
        <dbReference type="ARBA" id="ARBA00022553"/>
    </source>
</evidence>
<evidence type="ECO:0000256" key="2">
    <source>
        <dbReference type="ARBA" id="ARBA00004370"/>
    </source>
</evidence>
<keyword evidence="5" id="KW-0808">Transferase</keyword>